<dbReference type="EMBL" id="LCFD01000005">
    <property type="protein sequence ID" value="KKS86980.1"/>
    <property type="molecule type" value="Genomic_DNA"/>
</dbReference>
<feature type="domain" description="Multidrug resistance protein MdtA-like C-terminal permuted SH3" evidence="4">
    <location>
        <begin position="284"/>
        <end position="336"/>
    </location>
</feature>
<dbReference type="Pfam" id="PF25990">
    <property type="entry name" value="Beta-barrel_YknX"/>
    <property type="match status" value="1"/>
</dbReference>
<evidence type="ECO:0000256" key="3">
    <source>
        <dbReference type="ARBA" id="ARBA00023054"/>
    </source>
</evidence>
<feature type="domain" description="YknX-like beta-barrel" evidence="5">
    <location>
        <begin position="195"/>
        <end position="264"/>
    </location>
</feature>
<dbReference type="GO" id="GO:0022857">
    <property type="term" value="F:transmembrane transporter activity"/>
    <property type="evidence" value="ECO:0007669"/>
    <property type="project" value="InterPro"/>
</dbReference>
<dbReference type="InterPro" id="IPR058636">
    <property type="entry name" value="Beta-barrel_YknX"/>
</dbReference>
<evidence type="ECO:0000313" key="7">
    <source>
        <dbReference type="Proteomes" id="UP000034050"/>
    </source>
</evidence>
<evidence type="ECO:0000256" key="1">
    <source>
        <dbReference type="ARBA" id="ARBA00004196"/>
    </source>
</evidence>
<comment type="caution">
    <text evidence="6">The sequence shown here is derived from an EMBL/GenBank/DDBJ whole genome shotgun (WGS) entry which is preliminary data.</text>
</comment>
<dbReference type="Proteomes" id="UP000034050">
    <property type="component" value="Unassembled WGS sequence"/>
</dbReference>
<dbReference type="InterPro" id="IPR050465">
    <property type="entry name" value="UPF0194_transport"/>
</dbReference>
<dbReference type="Gene3D" id="2.40.30.170">
    <property type="match status" value="1"/>
</dbReference>
<organism evidence="6 7">
    <name type="scientific">Candidatus Gottesmanbacteria bacterium GW2011_GWB1_43_11</name>
    <dbReference type="NCBI Taxonomy" id="1618446"/>
    <lineage>
        <taxon>Bacteria</taxon>
        <taxon>Candidatus Gottesmaniibacteriota</taxon>
    </lineage>
</organism>
<evidence type="ECO:0000259" key="5">
    <source>
        <dbReference type="Pfam" id="PF25990"/>
    </source>
</evidence>
<dbReference type="NCBIfam" id="TIGR01730">
    <property type="entry name" value="RND_mfp"/>
    <property type="match status" value="1"/>
</dbReference>
<evidence type="ECO:0000259" key="4">
    <source>
        <dbReference type="Pfam" id="PF25967"/>
    </source>
</evidence>
<dbReference type="InterPro" id="IPR006143">
    <property type="entry name" value="RND_pump_MFP"/>
</dbReference>
<dbReference type="Gene3D" id="2.40.420.20">
    <property type="match status" value="1"/>
</dbReference>
<reference evidence="6 7" key="1">
    <citation type="journal article" date="2015" name="Nature">
        <title>rRNA introns, odd ribosomes, and small enigmatic genomes across a large radiation of phyla.</title>
        <authorList>
            <person name="Brown C.T."/>
            <person name="Hug L.A."/>
            <person name="Thomas B.C."/>
            <person name="Sharon I."/>
            <person name="Castelle C.J."/>
            <person name="Singh A."/>
            <person name="Wilkins M.J."/>
            <person name="Williams K.H."/>
            <person name="Banfield J.F."/>
        </authorList>
    </citation>
    <scope>NUCLEOTIDE SEQUENCE [LARGE SCALE GENOMIC DNA]</scope>
</reference>
<dbReference type="AlphaFoldDB" id="A0A0G1CMI9"/>
<dbReference type="Gene3D" id="2.40.50.100">
    <property type="match status" value="1"/>
</dbReference>
<dbReference type="Pfam" id="PF25967">
    <property type="entry name" value="RND-MFP_C"/>
    <property type="match status" value="1"/>
</dbReference>
<comment type="similarity">
    <text evidence="2">Belongs to the membrane fusion protein (MFP) (TC 8.A.1) family.</text>
</comment>
<proteinExistence type="inferred from homology"/>
<accession>A0A0G1CMI9</accession>
<gene>
    <name evidence="6" type="ORF">UV61_C0005G0001</name>
</gene>
<dbReference type="PANTHER" id="PTHR32347">
    <property type="entry name" value="EFFLUX SYSTEM COMPONENT YKNX-RELATED"/>
    <property type="match status" value="1"/>
</dbReference>
<keyword evidence="3" id="KW-0175">Coiled coil</keyword>
<dbReference type="InterPro" id="IPR058627">
    <property type="entry name" value="MdtA-like_C"/>
</dbReference>
<comment type="subcellular location">
    <subcellularLocation>
        <location evidence="1">Cell envelope</location>
    </subcellularLocation>
</comment>
<protein>
    <submittedName>
        <fullName evidence="6">Efflux transporter, RND family, MFP subunit</fullName>
    </submittedName>
</protein>
<evidence type="ECO:0000256" key="2">
    <source>
        <dbReference type="ARBA" id="ARBA00009477"/>
    </source>
</evidence>
<name>A0A0G1CMI9_9BACT</name>
<dbReference type="GO" id="GO:0016020">
    <property type="term" value="C:membrane"/>
    <property type="evidence" value="ECO:0007669"/>
    <property type="project" value="InterPro"/>
</dbReference>
<dbReference type="GO" id="GO:0030313">
    <property type="term" value="C:cell envelope"/>
    <property type="evidence" value="ECO:0007669"/>
    <property type="project" value="UniProtKB-SubCell"/>
</dbReference>
<evidence type="ECO:0000313" key="6">
    <source>
        <dbReference type="EMBL" id="KKS86980.1"/>
    </source>
</evidence>
<dbReference type="SUPFAM" id="SSF111369">
    <property type="entry name" value="HlyD-like secretion proteins"/>
    <property type="match status" value="1"/>
</dbReference>
<dbReference type="STRING" id="1618446.UV61_C0005G0001"/>
<sequence>MRKIRFVIIGFILILAAWFMIARIQSTKAQAAKIETAKISQKDLVDQVSASGQISAKRLVNLSFQTGGQLAWVGVKEGDTVVAYQAIASLDTRSLKKTLEKSLRDYSKTRNTFEEDRLLTYKDQVFTDTIKRILEKNQWDLEKAVLDVELNDITLEFATLISPISGIITHIDTPVAGVNVTTASIFTIADPQSLIFKANIDETDVGKLELGQTAEVSLDAYPQKKFTGVVNLISFATETTSGGATIVPVEIALTDFTDLRLGLNGDVAITLKQIPQTLAVLSEAIKESETGKYVVQKVDGKYQKTPVKTGLVTESDTEISEGLKAGDEVVIKGFQYLPKSLQK</sequence>